<evidence type="ECO:0000313" key="3">
    <source>
        <dbReference type="Proteomes" id="UP000012073"/>
    </source>
</evidence>
<evidence type="ECO:0000313" key="2">
    <source>
        <dbReference type="EMBL" id="CDF40449.1"/>
    </source>
</evidence>
<dbReference type="Proteomes" id="UP000012073">
    <property type="component" value="Unassembled WGS sequence"/>
</dbReference>
<sequence>MDVTEGSRTFLLSQTTWRAYNKNMSKTQSISPKMFLEFVLFSEFSTNSLIAIEGSHDHEPSTCTVPHARPNFSNCP</sequence>
<dbReference type="RefSeq" id="XP_005710743.1">
    <property type="nucleotide sequence ID" value="XM_005710686.1"/>
</dbReference>
<gene>
    <name evidence="2" type="ORF">CHC_T00007202001</name>
</gene>
<dbReference type="KEGG" id="ccp:CHC_T00007202001"/>
<dbReference type="AlphaFoldDB" id="R7QQQ0"/>
<dbReference type="GeneID" id="17318470"/>
<keyword evidence="3" id="KW-1185">Reference proteome</keyword>
<dbReference type="EMBL" id="HG002185">
    <property type="protein sequence ID" value="CDF40449.1"/>
    <property type="molecule type" value="Genomic_DNA"/>
</dbReference>
<organism evidence="2 3">
    <name type="scientific">Chondrus crispus</name>
    <name type="common">Carrageen Irish moss</name>
    <name type="synonym">Polymorpha crispa</name>
    <dbReference type="NCBI Taxonomy" id="2769"/>
    <lineage>
        <taxon>Eukaryota</taxon>
        <taxon>Rhodophyta</taxon>
        <taxon>Florideophyceae</taxon>
        <taxon>Rhodymeniophycidae</taxon>
        <taxon>Gigartinales</taxon>
        <taxon>Gigartinaceae</taxon>
        <taxon>Chondrus</taxon>
    </lineage>
</organism>
<proteinExistence type="predicted"/>
<name>R7QQQ0_CHOCR</name>
<accession>R7QQQ0</accession>
<dbReference type="Gramene" id="CDF40449">
    <property type="protein sequence ID" value="CDF40449"/>
    <property type="gene ID" value="CHC_T00007202001"/>
</dbReference>
<protein>
    <submittedName>
        <fullName evidence="2">Uncharacterized protein</fullName>
    </submittedName>
</protein>
<feature type="region of interest" description="Disordered" evidence="1">
    <location>
        <begin position="56"/>
        <end position="76"/>
    </location>
</feature>
<evidence type="ECO:0000256" key="1">
    <source>
        <dbReference type="SAM" id="MobiDB-lite"/>
    </source>
</evidence>
<reference evidence="3" key="1">
    <citation type="journal article" date="2013" name="Proc. Natl. Acad. Sci. U.S.A.">
        <title>Genome structure and metabolic features in the red seaweed Chondrus crispus shed light on evolution of the Archaeplastida.</title>
        <authorList>
            <person name="Collen J."/>
            <person name="Porcel B."/>
            <person name="Carre W."/>
            <person name="Ball S.G."/>
            <person name="Chaparro C."/>
            <person name="Tonon T."/>
            <person name="Barbeyron T."/>
            <person name="Michel G."/>
            <person name="Noel B."/>
            <person name="Valentin K."/>
            <person name="Elias M."/>
            <person name="Artiguenave F."/>
            <person name="Arun A."/>
            <person name="Aury J.M."/>
            <person name="Barbosa-Neto J.F."/>
            <person name="Bothwell J.H."/>
            <person name="Bouget F.Y."/>
            <person name="Brillet L."/>
            <person name="Cabello-Hurtado F."/>
            <person name="Capella-Gutierrez S."/>
            <person name="Charrier B."/>
            <person name="Cladiere L."/>
            <person name="Cock J.M."/>
            <person name="Coelho S.M."/>
            <person name="Colleoni C."/>
            <person name="Czjzek M."/>
            <person name="Da Silva C."/>
            <person name="Delage L."/>
            <person name="Denoeud F."/>
            <person name="Deschamps P."/>
            <person name="Dittami S.M."/>
            <person name="Gabaldon T."/>
            <person name="Gachon C.M."/>
            <person name="Groisillier A."/>
            <person name="Herve C."/>
            <person name="Jabbari K."/>
            <person name="Katinka M."/>
            <person name="Kloareg B."/>
            <person name="Kowalczyk N."/>
            <person name="Labadie K."/>
            <person name="Leblanc C."/>
            <person name="Lopez P.J."/>
            <person name="McLachlan D.H."/>
            <person name="Meslet-Cladiere L."/>
            <person name="Moustafa A."/>
            <person name="Nehr Z."/>
            <person name="Nyvall Collen P."/>
            <person name="Panaud O."/>
            <person name="Partensky F."/>
            <person name="Poulain J."/>
            <person name="Rensing S.A."/>
            <person name="Rousvoal S."/>
            <person name="Samson G."/>
            <person name="Symeonidi A."/>
            <person name="Weissenbach J."/>
            <person name="Zambounis A."/>
            <person name="Wincker P."/>
            <person name="Boyen C."/>
        </authorList>
    </citation>
    <scope>NUCLEOTIDE SEQUENCE [LARGE SCALE GENOMIC DNA]</scope>
    <source>
        <strain evidence="3">cv. Stackhouse</strain>
    </source>
</reference>